<keyword evidence="3" id="KW-1185">Reference proteome</keyword>
<comment type="caution">
    <text evidence="2">The sequence shown here is derived from an EMBL/GenBank/DDBJ whole genome shotgun (WGS) entry which is preliminary data.</text>
</comment>
<dbReference type="InterPro" id="IPR052897">
    <property type="entry name" value="Sec-Metab_Biosynth_Hydrolase"/>
</dbReference>
<dbReference type="PANTHER" id="PTHR37017:SF11">
    <property type="entry name" value="ESTERASE_LIPASE_THIOESTERASE DOMAIN-CONTAINING PROTEIN"/>
    <property type="match status" value="1"/>
</dbReference>
<evidence type="ECO:0000313" key="3">
    <source>
        <dbReference type="Proteomes" id="UP001603418"/>
    </source>
</evidence>
<reference evidence="2 3" key="1">
    <citation type="submission" date="2024-10" db="EMBL/GenBank/DDBJ databases">
        <title>The Natural Products Discovery Center: Release of the First 8490 Sequenced Strains for Exploring Actinobacteria Biosynthetic Diversity.</title>
        <authorList>
            <person name="Kalkreuter E."/>
            <person name="Kautsar S.A."/>
            <person name="Yang D."/>
            <person name="Bader C.D."/>
            <person name="Teijaro C.N."/>
            <person name="Fluegel L."/>
            <person name="Davis C.M."/>
            <person name="Simpson J.R."/>
            <person name="Lauterbach L."/>
            <person name="Steele A.D."/>
            <person name="Gui C."/>
            <person name="Meng S."/>
            <person name="Li G."/>
            <person name="Viehrig K."/>
            <person name="Ye F."/>
            <person name="Su P."/>
            <person name="Kiefer A.F."/>
            <person name="Nichols A."/>
            <person name="Cepeda A.J."/>
            <person name="Yan W."/>
            <person name="Fan B."/>
            <person name="Jiang Y."/>
            <person name="Adhikari A."/>
            <person name="Zheng C.-J."/>
            <person name="Schuster L."/>
            <person name="Cowan T.M."/>
            <person name="Smanski M.J."/>
            <person name="Chevrette M.G."/>
            <person name="De Carvalho L.P.S."/>
            <person name="Shen B."/>
        </authorList>
    </citation>
    <scope>NUCLEOTIDE SEQUENCE [LARGE SCALE GENOMIC DNA]</scope>
    <source>
        <strain evidence="2 3">NPDC013366</strain>
    </source>
</reference>
<evidence type="ECO:0000313" key="2">
    <source>
        <dbReference type="EMBL" id="MFF9886393.1"/>
    </source>
</evidence>
<gene>
    <name evidence="2" type="ORF">ACF1HC_33075</name>
</gene>
<dbReference type="PROSITE" id="PS51318">
    <property type="entry name" value="TAT"/>
    <property type="match status" value="1"/>
</dbReference>
<name>A0ABW6Z639_9ACTN</name>
<dbReference type="Pfam" id="PF12697">
    <property type="entry name" value="Abhydrolase_6"/>
    <property type="match status" value="1"/>
</dbReference>
<dbReference type="EMBL" id="JBICBM010000020">
    <property type="protein sequence ID" value="MFF9886393.1"/>
    <property type="molecule type" value="Genomic_DNA"/>
</dbReference>
<dbReference type="GO" id="GO:0016787">
    <property type="term" value="F:hydrolase activity"/>
    <property type="evidence" value="ECO:0007669"/>
    <property type="project" value="UniProtKB-KW"/>
</dbReference>
<dbReference type="InterPro" id="IPR029058">
    <property type="entry name" value="AB_hydrolase_fold"/>
</dbReference>
<organism evidence="2 3">
    <name type="scientific">Streptomyces eurythermus</name>
    <dbReference type="NCBI Taxonomy" id="42237"/>
    <lineage>
        <taxon>Bacteria</taxon>
        <taxon>Bacillati</taxon>
        <taxon>Actinomycetota</taxon>
        <taxon>Actinomycetes</taxon>
        <taxon>Kitasatosporales</taxon>
        <taxon>Streptomycetaceae</taxon>
        <taxon>Streptomyces</taxon>
    </lineage>
</organism>
<dbReference type="InterPro" id="IPR000073">
    <property type="entry name" value="AB_hydrolase_1"/>
</dbReference>
<dbReference type="RefSeq" id="WP_030794486.1">
    <property type="nucleotide sequence ID" value="NZ_JBFACJ010000049.1"/>
</dbReference>
<evidence type="ECO:0000259" key="1">
    <source>
        <dbReference type="Pfam" id="PF12697"/>
    </source>
</evidence>
<proteinExistence type="predicted"/>
<dbReference type="SUPFAM" id="SSF53474">
    <property type="entry name" value="alpha/beta-Hydrolases"/>
    <property type="match status" value="1"/>
</dbReference>
<dbReference type="PANTHER" id="PTHR37017">
    <property type="entry name" value="AB HYDROLASE-1 DOMAIN-CONTAINING PROTEIN-RELATED"/>
    <property type="match status" value="1"/>
</dbReference>
<sequence>MSGKGLSRRTAITAGAATVASLGIGTAAAHPAAAQDRAPSGQPRPTIVLVHGAFADASSWSPVIERLQDRGYRVLAPANPLRGLHHDAAHITAFLESVEGPVVLAGHSYGGAVITQAAARTPGVRALVYVAAFMPDAGDVLGELSSRFPGSQLAPALIQVPSPAPDGSPGLDLYLRTDKFHQVFAQDVPRDTARVLAAVQRPLSATAFGDRATEAAWRTLPSWTLIATEDRGIPPELQRFQSRRAGSHTVEVPSSHLPLHSFPHAVTSLIRSAADAVRR</sequence>
<dbReference type="InterPro" id="IPR006311">
    <property type="entry name" value="TAT_signal"/>
</dbReference>
<accession>A0ABW6Z639</accession>
<protein>
    <submittedName>
        <fullName evidence="2">Alpha/beta fold hydrolase</fullName>
    </submittedName>
</protein>
<dbReference type="Gene3D" id="3.40.50.1820">
    <property type="entry name" value="alpha/beta hydrolase"/>
    <property type="match status" value="1"/>
</dbReference>
<keyword evidence="2" id="KW-0378">Hydrolase</keyword>
<dbReference type="Proteomes" id="UP001603418">
    <property type="component" value="Unassembled WGS sequence"/>
</dbReference>
<feature type="domain" description="AB hydrolase-1" evidence="1">
    <location>
        <begin position="47"/>
        <end position="266"/>
    </location>
</feature>